<protein>
    <recommendedName>
        <fullName evidence="4">HVA22-like protein</fullName>
    </recommendedName>
</protein>
<reference evidence="3" key="1">
    <citation type="journal article" date="2016" name="Nature">
        <title>The genome of the seagrass Zostera marina reveals angiosperm adaptation to the sea.</title>
        <authorList>
            <person name="Olsen J.L."/>
            <person name="Rouze P."/>
            <person name="Verhelst B."/>
            <person name="Lin Y.-C."/>
            <person name="Bayer T."/>
            <person name="Collen J."/>
            <person name="Dattolo E."/>
            <person name="De Paoli E."/>
            <person name="Dittami S."/>
            <person name="Maumus F."/>
            <person name="Michel G."/>
            <person name="Kersting A."/>
            <person name="Lauritano C."/>
            <person name="Lohaus R."/>
            <person name="Toepel M."/>
            <person name="Tonon T."/>
            <person name="Vanneste K."/>
            <person name="Amirebrahimi M."/>
            <person name="Brakel J."/>
            <person name="Bostroem C."/>
            <person name="Chovatia M."/>
            <person name="Grimwood J."/>
            <person name="Jenkins J.W."/>
            <person name="Jueterbock A."/>
            <person name="Mraz A."/>
            <person name="Stam W.T."/>
            <person name="Tice H."/>
            <person name="Bornberg-Bauer E."/>
            <person name="Green P.J."/>
            <person name="Pearson G.A."/>
            <person name="Procaccini G."/>
            <person name="Duarte C.M."/>
            <person name="Schmutz J."/>
            <person name="Reusch T.B.H."/>
            <person name="Van de Peer Y."/>
        </authorList>
    </citation>
    <scope>NUCLEOTIDE SEQUENCE [LARGE SCALE GENOMIC DNA]</scope>
    <source>
        <strain evidence="3">cv. Finnish</strain>
    </source>
</reference>
<dbReference type="AlphaFoldDB" id="A0A0K9NK89"/>
<accession>A0A0K9NK89</accession>
<comment type="caution">
    <text evidence="2">The sequence shown here is derived from an EMBL/GenBank/DDBJ whole genome shotgun (WGS) entry which is preliminary data.</text>
</comment>
<keyword evidence="3" id="KW-1185">Reference proteome</keyword>
<dbReference type="EMBL" id="LFYR01002109">
    <property type="protein sequence ID" value="KMZ57171.1"/>
    <property type="molecule type" value="Genomic_DNA"/>
</dbReference>
<keyword evidence="1" id="KW-0472">Membrane</keyword>
<sequence>MSHQFHSVFFFNLVVSILVSFGCFLVLPYECFNTVESNKLDVEKLSFWCQYWILVAALQFLSE</sequence>
<keyword evidence="1" id="KW-1133">Transmembrane helix</keyword>
<organism evidence="2 3">
    <name type="scientific">Zostera marina</name>
    <name type="common">Eelgrass</name>
    <dbReference type="NCBI Taxonomy" id="29655"/>
    <lineage>
        <taxon>Eukaryota</taxon>
        <taxon>Viridiplantae</taxon>
        <taxon>Streptophyta</taxon>
        <taxon>Embryophyta</taxon>
        <taxon>Tracheophyta</taxon>
        <taxon>Spermatophyta</taxon>
        <taxon>Magnoliopsida</taxon>
        <taxon>Liliopsida</taxon>
        <taxon>Zosteraceae</taxon>
        <taxon>Zostera</taxon>
    </lineage>
</organism>
<dbReference type="Proteomes" id="UP000036987">
    <property type="component" value="Unassembled WGS sequence"/>
</dbReference>
<evidence type="ECO:0008006" key="4">
    <source>
        <dbReference type="Google" id="ProtNLM"/>
    </source>
</evidence>
<feature type="transmembrane region" description="Helical" evidence="1">
    <location>
        <begin position="7"/>
        <end position="29"/>
    </location>
</feature>
<evidence type="ECO:0000313" key="3">
    <source>
        <dbReference type="Proteomes" id="UP000036987"/>
    </source>
</evidence>
<name>A0A0K9NK89_ZOSMR</name>
<evidence type="ECO:0000313" key="2">
    <source>
        <dbReference type="EMBL" id="KMZ57171.1"/>
    </source>
</evidence>
<keyword evidence="1" id="KW-0812">Transmembrane</keyword>
<proteinExistence type="predicted"/>
<evidence type="ECO:0000256" key="1">
    <source>
        <dbReference type="SAM" id="Phobius"/>
    </source>
</evidence>
<gene>
    <name evidence="2" type="ORF">ZOSMA_89G01240</name>
</gene>